<keyword evidence="1" id="KW-0472">Membrane</keyword>
<evidence type="ECO:0000313" key="2">
    <source>
        <dbReference type="EMBL" id="GFP20340.1"/>
    </source>
</evidence>
<protein>
    <submittedName>
        <fullName evidence="2">Uncharacterized protein</fullName>
    </submittedName>
</protein>
<comment type="caution">
    <text evidence="2">The sequence shown here is derived from an EMBL/GenBank/DDBJ whole genome shotgun (WGS) entry which is preliminary data.</text>
</comment>
<organism evidence="2 3">
    <name type="scientific">Candidatus Hakubella thermalkaliphila</name>
    <dbReference type="NCBI Taxonomy" id="2754717"/>
    <lineage>
        <taxon>Bacteria</taxon>
        <taxon>Bacillati</taxon>
        <taxon>Actinomycetota</taxon>
        <taxon>Actinomycetota incertae sedis</taxon>
        <taxon>Candidatus Hakubellales</taxon>
        <taxon>Candidatus Hakubellaceae</taxon>
        <taxon>Candidatus Hakubella</taxon>
    </lineage>
</organism>
<dbReference type="AlphaFoldDB" id="A0A6V8NM02"/>
<dbReference type="RefSeq" id="WP_176237321.1">
    <property type="nucleotide sequence ID" value="NZ_BLRU01000374.1"/>
</dbReference>
<dbReference type="EMBL" id="BLRU01000374">
    <property type="protein sequence ID" value="GFP20340.1"/>
    <property type="molecule type" value="Genomic_DNA"/>
</dbReference>
<evidence type="ECO:0000313" key="3">
    <source>
        <dbReference type="Proteomes" id="UP000574717"/>
    </source>
</evidence>
<proteinExistence type="predicted"/>
<feature type="transmembrane region" description="Helical" evidence="1">
    <location>
        <begin position="6"/>
        <end position="23"/>
    </location>
</feature>
<reference evidence="2 3" key="1">
    <citation type="journal article" date="2020" name="Front. Microbiol.">
        <title>Single-cell genomics of novel Actinobacteria with the Wood-Ljungdahl pathway discovered in a serpentinizing system.</title>
        <authorList>
            <person name="Merino N."/>
            <person name="Kawai M."/>
            <person name="Boyd E.S."/>
            <person name="Colman D.R."/>
            <person name="McGlynn S.E."/>
            <person name="Nealson K.H."/>
            <person name="Kurokawa K."/>
            <person name="Hongoh Y."/>
        </authorList>
    </citation>
    <scope>NUCLEOTIDE SEQUENCE [LARGE SCALE GENOMIC DNA]</scope>
    <source>
        <strain evidence="2 3">S03</strain>
    </source>
</reference>
<evidence type="ECO:0000256" key="1">
    <source>
        <dbReference type="SAM" id="Phobius"/>
    </source>
</evidence>
<sequence length="79" mass="9372">MKKIYFWFFIGILSFLILSTLFLSPNKIGLYGDEATYLMQAQSLAYDFDLRYTETDLRRLFMDGWQTGPQGLFLVRNDR</sequence>
<gene>
    <name evidence="2" type="ORF">HKBW3S03_01842</name>
</gene>
<keyword evidence="1" id="KW-0812">Transmembrane</keyword>
<keyword evidence="1" id="KW-1133">Transmembrane helix</keyword>
<dbReference type="Proteomes" id="UP000574717">
    <property type="component" value="Unassembled WGS sequence"/>
</dbReference>
<name>A0A6V8NM02_9ACTN</name>
<feature type="non-terminal residue" evidence="2">
    <location>
        <position position="79"/>
    </location>
</feature>
<accession>A0A6V8NM02</accession>